<gene>
    <name evidence="1" type="ORF">OG549_14330</name>
</gene>
<dbReference type="EMBL" id="CP108318">
    <property type="protein sequence ID" value="WTW61741.1"/>
    <property type="molecule type" value="Genomic_DNA"/>
</dbReference>
<proteinExistence type="predicted"/>
<reference evidence="1" key="1">
    <citation type="submission" date="2022-10" db="EMBL/GenBank/DDBJ databases">
        <title>The complete genomes of actinobacterial strains from the NBC collection.</title>
        <authorList>
            <person name="Joergensen T.S."/>
            <person name="Alvarez Arevalo M."/>
            <person name="Sterndorff E.B."/>
            <person name="Faurdal D."/>
            <person name="Vuksanovic O."/>
            <person name="Mourched A.-S."/>
            <person name="Charusanti P."/>
            <person name="Shaw S."/>
            <person name="Blin K."/>
            <person name="Weber T."/>
        </authorList>
    </citation>
    <scope>NUCLEOTIDE SEQUENCE</scope>
    <source>
        <strain evidence="1">NBC_00003</strain>
    </source>
</reference>
<evidence type="ECO:0000313" key="1">
    <source>
        <dbReference type="EMBL" id="WTW61741.1"/>
    </source>
</evidence>
<evidence type="ECO:0008006" key="2">
    <source>
        <dbReference type="Google" id="ProtNLM"/>
    </source>
</evidence>
<sequence length="67" mass="7173">MRTQLLALDLADELHLVLAPLLVGEAGAPAFLGPAPYPGGPAARMKLREARPIDDVVLLRYAPKVRS</sequence>
<dbReference type="AlphaFoldDB" id="A0AAU2V3Y5"/>
<dbReference type="Gene3D" id="3.40.430.10">
    <property type="entry name" value="Dihydrofolate Reductase, subunit A"/>
    <property type="match status" value="1"/>
</dbReference>
<organism evidence="1">
    <name type="scientific">Streptomyces sp. NBC_00003</name>
    <dbReference type="NCBI Taxonomy" id="2903608"/>
    <lineage>
        <taxon>Bacteria</taxon>
        <taxon>Bacillati</taxon>
        <taxon>Actinomycetota</taxon>
        <taxon>Actinomycetes</taxon>
        <taxon>Kitasatosporales</taxon>
        <taxon>Streptomycetaceae</taxon>
        <taxon>Streptomyces</taxon>
    </lineage>
</organism>
<accession>A0AAU2V3Y5</accession>
<dbReference type="SUPFAM" id="SSF53597">
    <property type="entry name" value="Dihydrofolate reductase-like"/>
    <property type="match status" value="1"/>
</dbReference>
<protein>
    <recommendedName>
        <fullName evidence="2">Bacterial bifunctional deaminase-reductase C-terminal domain-containing protein</fullName>
    </recommendedName>
</protein>
<name>A0AAU2V3Y5_9ACTN</name>
<dbReference type="InterPro" id="IPR024072">
    <property type="entry name" value="DHFR-like_dom_sf"/>
</dbReference>